<evidence type="ECO:0000313" key="3">
    <source>
        <dbReference type="EMBL" id="OIQ90690.1"/>
    </source>
</evidence>
<dbReference type="PANTHER" id="PTHR43156:SF9">
    <property type="entry name" value="HAMP DOMAIN-CONTAINING PROTEIN"/>
    <property type="match status" value="1"/>
</dbReference>
<evidence type="ECO:0000256" key="1">
    <source>
        <dbReference type="ARBA" id="ARBA00022801"/>
    </source>
</evidence>
<dbReference type="InterPro" id="IPR001932">
    <property type="entry name" value="PPM-type_phosphatase-like_dom"/>
</dbReference>
<organism evidence="3">
    <name type="scientific">mine drainage metagenome</name>
    <dbReference type="NCBI Taxonomy" id="410659"/>
    <lineage>
        <taxon>unclassified sequences</taxon>
        <taxon>metagenomes</taxon>
        <taxon>ecological metagenomes</taxon>
    </lineage>
</organism>
<dbReference type="InterPro" id="IPR046342">
    <property type="entry name" value="CBS_dom_sf"/>
</dbReference>
<keyword evidence="1" id="KW-0378">Hydrolase</keyword>
<protein>
    <submittedName>
        <fullName evidence="3">Stage II sporulation protein SpoIIE</fullName>
    </submittedName>
</protein>
<dbReference type="Gene3D" id="3.60.40.10">
    <property type="entry name" value="PPM-type phosphatase domain"/>
    <property type="match status" value="1"/>
</dbReference>
<dbReference type="GO" id="GO:0016791">
    <property type="term" value="F:phosphatase activity"/>
    <property type="evidence" value="ECO:0007669"/>
    <property type="project" value="TreeGrafter"/>
</dbReference>
<dbReference type="PANTHER" id="PTHR43156">
    <property type="entry name" value="STAGE II SPORULATION PROTEIN E-RELATED"/>
    <property type="match status" value="1"/>
</dbReference>
<comment type="caution">
    <text evidence="3">The sequence shown here is derived from an EMBL/GenBank/DDBJ whole genome shotgun (WGS) entry which is preliminary data.</text>
</comment>
<dbReference type="SUPFAM" id="SSF54631">
    <property type="entry name" value="CBS-domain pair"/>
    <property type="match status" value="1"/>
</dbReference>
<dbReference type="CDD" id="cd04598">
    <property type="entry name" value="CBS_pair_GGDEF_EAL"/>
    <property type="match status" value="1"/>
</dbReference>
<evidence type="ECO:0000259" key="2">
    <source>
        <dbReference type="SMART" id="SM00331"/>
    </source>
</evidence>
<dbReference type="SMART" id="SM00331">
    <property type="entry name" value="PP2C_SIG"/>
    <property type="match status" value="1"/>
</dbReference>
<sequence length="448" mass="49195">MAFIKHSQCLANLTLPYRSSHSLTMPAQITPIPRPTAAAVLVSATRQHLAASLLLDVPSVTPAQTNKDVFALFDQSAAIVGLPVVENEQPIGLINRNIFMDSFARPFHREIYGNKSCIAFMDKKPLIVDGQISLQELSFLALDHGGKTLADGFIITVGGRYAGMGTGRDMVRALSNLQAEKNRLVMESIGYASVIQRSFLRPSQQALRTSLPDHFLIWEPRDVVGGDYFHFEIFDEGFFFALFDCTGHGVPGAFMTLIMASFLENALNADNRRDPGAVLAEVNRRVKTALGQIDHTQGGGAGDDEIEHRSDDGMDAAFCWFDRARRELTYAGAHSPLLLRRAGESEVRLIEGDRLGVGYAATPLTQSWRNQSFTLAPGATVYLCTDGMVDQPGGSKRIAFGKKRLCQLLLEQGEKPMVQQQAAIVEALAAYQGDEPRRDDVSMFGFRI</sequence>
<feature type="domain" description="PPM-type phosphatase" evidence="2">
    <location>
        <begin position="212"/>
        <end position="448"/>
    </location>
</feature>
<dbReference type="AlphaFoldDB" id="A0A1J5R5H6"/>
<dbReference type="Pfam" id="PF07228">
    <property type="entry name" value="SpoIIE"/>
    <property type="match status" value="1"/>
</dbReference>
<proteinExistence type="predicted"/>
<gene>
    <name evidence="3" type="ORF">GALL_274200</name>
</gene>
<dbReference type="EMBL" id="MLJW01000283">
    <property type="protein sequence ID" value="OIQ90690.1"/>
    <property type="molecule type" value="Genomic_DNA"/>
</dbReference>
<accession>A0A1J5R5H6</accession>
<name>A0A1J5R5H6_9ZZZZ</name>
<dbReference type="InterPro" id="IPR052016">
    <property type="entry name" value="Bact_Sigma-Reg"/>
</dbReference>
<dbReference type="InterPro" id="IPR036457">
    <property type="entry name" value="PPM-type-like_dom_sf"/>
</dbReference>
<reference evidence="3" key="1">
    <citation type="submission" date="2016-10" db="EMBL/GenBank/DDBJ databases">
        <title>Sequence of Gallionella enrichment culture.</title>
        <authorList>
            <person name="Poehlein A."/>
            <person name="Muehling M."/>
            <person name="Daniel R."/>
        </authorList>
    </citation>
    <scope>NUCLEOTIDE SEQUENCE</scope>
</reference>